<protein>
    <recommendedName>
        <fullName evidence="4">hAT-like transposase RNase-H fold domain-containing protein</fullName>
    </recommendedName>
</protein>
<dbReference type="OrthoDB" id="3359487at2759"/>
<organism evidence="2 3">
    <name type="scientific">Dendrothele bispora (strain CBS 962.96)</name>
    <dbReference type="NCBI Taxonomy" id="1314807"/>
    <lineage>
        <taxon>Eukaryota</taxon>
        <taxon>Fungi</taxon>
        <taxon>Dikarya</taxon>
        <taxon>Basidiomycota</taxon>
        <taxon>Agaricomycotina</taxon>
        <taxon>Agaricomycetes</taxon>
        <taxon>Agaricomycetidae</taxon>
        <taxon>Agaricales</taxon>
        <taxon>Agaricales incertae sedis</taxon>
        <taxon>Dendrothele</taxon>
    </lineage>
</organism>
<dbReference type="InterPro" id="IPR012337">
    <property type="entry name" value="RNaseH-like_sf"/>
</dbReference>
<sequence>MLSFALDYRAAIKEFTADAENNLRDWELSLREWELLESLRDSLKVLYDATNIFSTQQPTIAEVISIMDKIDSFLATRIIETPTDNCTQRVEVSEALKTSLILAKRTLNKYYTLTDSSSVYRIAMVLHPSKKLEYFREQNWAASWVDEAHKITRDKYIENYHIRTDLLGEEKPSHRVSSSTSFKPSKSSEKRIAVCI</sequence>
<dbReference type="AlphaFoldDB" id="A0A4V4HIA3"/>
<dbReference type="Proteomes" id="UP000297245">
    <property type="component" value="Unassembled WGS sequence"/>
</dbReference>
<name>A0A4V4HIA3_DENBC</name>
<proteinExistence type="predicted"/>
<accession>A0A4V4HIA3</accession>
<evidence type="ECO:0008006" key="4">
    <source>
        <dbReference type="Google" id="ProtNLM"/>
    </source>
</evidence>
<evidence type="ECO:0000256" key="1">
    <source>
        <dbReference type="SAM" id="MobiDB-lite"/>
    </source>
</evidence>
<keyword evidence="3" id="KW-1185">Reference proteome</keyword>
<dbReference type="SUPFAM" id="SSF53098">
    <property type="entry name" value="Ribonuclease H-like"/>
    <property type="match status" value="1"/>
</dbReference>
<gene>
    <name evidence="2" type="ORF">K435DRAFT_646377</name>
</gene>
<dbReference type="EMBL" id="ML179046">
    <property type="protein sequence ID" value="THV05846.1"/>
    <property type="molecule type" value="Genomic_DNA"/>
</dbReference>
<evidence type="ECO:0000313" key="2">
    <source>
        <dbReference type="EMBL" id="THV05846.1"/>
    </source>
</evidence>
<reference evidence="2 3" key="1">
    <citation type="journal article" date="2019" name="Nat. Ecol. Evol.">
        <title>Megaphylogeny resolves global patterns of mushroom evolution.</title>
        <authorList>
            <person name="Varga T."/>
            <person name="Krizsan K."/>
            <person name="Foldi C."/>
            <person name="Dima B."/>
            <person name="Sanchez-Garcia M."/>
            <person name="Sanchez-Ramirez S."/>
            <person name="Szollosi G.J."/>
            <person name="Szarkandi J.G."/>
            <person name="Papp V."/>
            <person name="Albert L."/>
            <person name="Andreopoulos W."/>
            <person name="Angelini C."/>
            <person name="Antonin V."/>
            <person name="Barry K.W."/>
            <person name="Bougher N.L."/>
            <person name="Buchanan P."/>
            <person name="Buyck B."/>
            <person name="Bense V."/>
            <person name="Catcheside P."/>
            <person name="Chovatia M."/>
            <person name="Cooper J."/>
            <person name="Damon W."/>
            <person name="Desjardin D."/>
            <person name="Finy P."/>
            <person name="Geml J."/>
            <person name="Haridas S."/>
            <person name="Hughes K."/>
            <person name="Justo A."/>
            <person name="Karasinski D."/>
            <person name="Kautmanova I."/>
            <person name="Kiss B."/>
            <person name="Kocsube S."/>
            <person name="Kotiranta H."/>
            <person name="LaButti K.M."/>
            <person name="Lechner B.E."/>
            <person name="Liimatainen K."/>
            <person name="Lipzen A."/>
            <person name="Lukacs Z."/>
            <person name="Mihaltcheva S."/>
            <person name="Morgado L.N."/>
            <person name="Niskanen T."/>
            <person name="Noordeloos M.E."/>
            <person name="Ohm R.A."/>
            <person name="Ortiz-Santana B."/>
            <person name="Ovrebo C."/>
            <person name="Racz N."/>
            <person name="Riley R."/>
            <person name="Savchenko A."/>
            <person name="Shiryaev A."/>
            <person name="Soop K."/>
            <person name="Spirin V."/>
            <person name="Szebenyi C."/>
            <person name="Tomsovsky M."/>
            <person name="Tulloss R.E."/>
            <person name="Uehling J."/>
            <person name="Grigoriev I.V."/>
            <person name="Vagvolgyi C."/>
            <person name="Papp T."/>
            <person name="Martin F.M."/>
            <person name="Miettinen O."/>
            <person name="Hibbett D.S."/>
            <person name="Nagy L.G."/>
        </authorList>
    </citation>
    <scope>NUCLEOTIDE SEQUENCE [LARGE SCALE GENOMIC DNA]</scope>
    <source>
        <strain evidence="2 3">CBS 962.96</strain>
    </source>
</reference>
<feature type="region of interest" description="Disordered" evidence="1">
    <location>
        <begin position="172"/>
        <end position="191"/>
    </location>
</feature>
<evidence type="ECO:0000313" key="3">
    <source>
        <dbReference type="Proteomes" id="UP000297245"/>
    </source>
</evidence>